<dbReference type="RefSeq" id="WP_154555657.1">
    <property type="nucleotide sequence ID" value="NZ_JAQCYS010000038.1"/>
</dbReference>
<sequence>MDSKTMNVMIIIVLTLVLILVPMIMKKVVWKKLLVQLNNEQYDEFYKTLDTGACKFSYQAFNREYMRLSGYLAQRNDAKIEEQFELLKNMRISNKQKASVATRGFYYYLEKGKIKKAEGMLSYGKSYVDEKTFKNMQIQFSILMKKEAKYIDDCKNILNGIWDGKSELDNNKKFPVGTIQYLIGLQYSYLKDVDHMMEYFNPALENLAGTPYEEDIRRIMTNLHVG</sequence>
<comment type="caution">
    <text evidence="2">The sequence shown here is derived from an EMBL/GenBank/DDBJ whole genome shotgun (WGS) entry which is preliminary data.</text>
</comment>
<accession>A0A6N7VHS6</accession>
<evidence type="ECO:0000313" key="3">
    <source>
        <dbReference type="Proteomes" id="UP000434241"/>
    </source>
</evidence>
<reference evidence="2 3" key="1">
    <citation type="submission" date="2019-08" db="EMBL/GenBank/DDBJ databases">
        <title>In-depth cultivation of the pig gut microbiome towards novel bacterial diversity and tailored functional studies.</title>
        <authorList>
            <person name="Wylensek D."/>
            <person name="Hitch T.C.A."/>
            <person name="Clavel T."/>
        </authorList>
    </citation>
    <scope>NUCLEOTIDE SEQUENCE [LARGE SCALE GENOMIC DNA]</scope>
    <source>
        <strain evidence="2 3">LKV-472-APC-3</strain>
    </source>
</reference>
<evidence type="ECO:0000313" key="2">
    <source>
        <dbReference type="EMBL" id="MSS55984.1"/>
    </source>
</evidence>
<evidence type="ECO:0000256" key="1">
    <source>
        <dbReference type="SAM" id="Phobius"/>
    </source>
</evidence>
<dbReference type="EMBL" id="VUMR01000011">
    <property type="protein sequence ID" value="MSS55984.1"/>
    <property type="molecule type" value="Genomic_DNA"/>
</dbReference>
<keyword evidence="1" id="KW-0472">Membrane</keyword>
<feature type="transmembrane region" description="Helical" evidence="1">
    <location>
        <begin position="6"/>
        <end position="25"/>
    </location>
</feature>
<gene>
    <name evidence="2" type="ORF">FYJ55_03485</name>
</gene>
<dbReference type="AlphaFoldDB" id="A0A6N7VHS6"/>
<keyword evidence="1" id="KW-1133">Transmembrane helix</keyword>
<proteinExistence type="predicted"/>
<name>A0A6N7VHS6_9FIRM</name>
<dbReference type="GeneID" id="93158352"/>
<evidence type="ECO:0008006" key="4">
    <source>
        <dbReference type="Google" id="ProtNLM"/>
    </source>
</evidence>
<dbReference type="Proteomes" id="UP000434241">
    <property type="component" value="Unassembled WGS sequence"/>
</dbReference>
<protein>
    <recommendedName>
        <fullName evidence="4">Tetratricopeptide repeat protein</fullName>
    </recommendedName>
</protein>
<organism evidence="2 3">
    <name type="scientific">Holdemanella porci</name>
    <dbReference type="NCBI Taxonomy" id="2652276"/>
    <lineage>
        <taxon>Bacteria</taxon>
        <taxon>Bacillati</taxon>
        <taxon>Bacillota</taxon>
        <taxon>Erysipelotrichia</taxon>
        <taxon>Erysipelotrichales</taxon>
        <taxon>Erysipelotrichaceae</taxon>
        <taxon>Holdemanella</taxon>
    </lineage>
</organism>
<keyword evidence="3" id="KW-1185">Reference proteome</keyword>
<keyword evidence="1" id="KW-0812">Transmembrane</keyword>